<accession>A0A420EXN1</accession>
<feature type="region of interest" description="Disordered" evidence="1">
    <location>
        <begin position="83"/>
        <end position="110"/>
    </location>
</feature>
<feature type="compositionally biased region" description="Polar residues" evidence="1">
    <location>
        <begin position="91"/>
        <end position="110"/>
    </location>
</feature>
<feature type="chain" id="PRO_5019100433" description="Peptidase inhibitor family I36" evidence="2">
    <location>
        <begin position="27"/>
        <end position="122"/>
    </location>
</feature>
<evidence type="ECO:0000313" key="4">
    <source>
        <dbReference type="Proteomes" id="UP000285744"/>
    </source>
</evidence>
<evidence type="ECO:0000256" key="2">
    <source>
        <dbReference type="SAM" id="SignalP"/>
    </source>
</evidence>
<dbReference type="OrthoDB" id="4232859at2"/>
<feature type="signal peptide" evidence="2">
    <location>
        <begin position="1"/>
        <end position="26"/>
    </location>
</feature>
<dbReference type="RefSeq" id="WP_147427271.1">
    <property type="nucleotide sequence ID" value="NZ_RAQQ01000015.1"/>
</dbReference>
<proteinExistence type="predicted"/>
<evidence type="ECO:0008006" key="5">
    <source>
        <dbReference type="Google" id="ProtNLM"/>
    </source>
</evidence>
<dbReference type="Pfam" id="PF03995">
    <property type="entry name" value="Inhibitor_I36"/>
    <property type="match status" value="1"/>
</dbReference>
<sequence length="122" mass="13017">MRIKNLIASAMIVGTGLVLVPGTASAALSDCDAAYMCLWGNNDFKWMLTERGQGSSTILNLSGDANDEMDSWANKSTTHSGCMWKDANGSGDDQTLGRNQNDSNVAPANSDEVSSWRTAYSC</sequence>
<comment type="caution">
    <text evidence="3">The sequence shown here is derived from an EMBL/GenBank/DDBJ whole genome shotgun (WGS) entry which is preliminary data.</text>
</comment>
<name>A0A420EXN1_9ACTN</name>
<reference evidence="3 4" key="1">
    <citation type="journal article" date="2018" name="Int. J. Syst. Evol. Microbiol.">
        <title>Micromonospora globbae sp. nov., an endophytic actinomycete isolated from roots of Globba winitii C. H. Wright.</title>
        <authorList>
            <person name="Kuncharoen N."/>
            <person name="Pittayakhajonwut P."/>
            <person name="Tanasupawat S."/>
        </authorList>
    </citation>
    <scope>NUCLEOTIDE SEQUENCE [LARGE SCALE GENOMIC DNA]</scope>
    <source>
        <strain evidence="3 4">WPS1-2</strain>
    </source>
</reference>
<dbReference type="AlphaFoldDB" id="A0A420EXN1"/>
<organism evidence="3 4">
    <name type="scientific">Micromonospora globbae</name>
    <dbReference type="NCBI Taxonomy" id="1894969"/>
    <lineage>
        <taxon>Bacteria</taxon>
        <taxon>Bacillati</taxon>
        <taxon>Actinomycetota</taxon>
        <taxon>Actinomycetes</taxon>
        <taxon>Micromonosporales</taxon>
        <taxon>Micromonosporaceae</taxon>
        <taxon>Micromonospora</taxon>
    </lineage>
</organism>
<gene>
    <name evidence="3" type="ORF">D7I43_20815</name>
</gene>
<evidence type="ECO:0000256" key="1">
    <source>
        <dbReference type="SAM" id="MobiDB-lite"/>
    </source>
</evidence>
<dbReference type="Proteomes" id="UP000285744">
    <property type="component" value="Unassembled WGS sequence"/>
</dbReference>
<keyword evidence="2" id="KW-0732">Signal</keyword>
<dbReference type="EMBL" id="RAQQ01000015">
    <property type="protein sequence ID" value="RKF25505.1"/>
    <property type="molecule type" value="Genomic_DNA"/>
</dbReference>
<evidence type="ECO:0000313" key="3">
    <source>
        <dbReference type="EMBL" id="RKF25505.1"/>
    </source>
</evidence>
<protein>
    <recommendedName>
        <fullName evidence="5">Peptidase inhibitor family I36</fullName>
    </recommendedName>
</protein>